<dbReference type="VEuPathDB" id="FungiDB:TSTA_095360"/>
<dbReference type="HOGENOM" id="CLU_1897601_0_0_1"/>
<name>B8M3B5_TALSN</name>
<accession>B8M3B5</accession>
<dbReference type="EMBL" id="EQ962653">
    <property type="protein sequence ID" value="EED22287.1"/>
    <property type="molecule type" value="Genomic_DNA"/>
</dbReference>
<dbReference type="RefSeq" id="XP_002479250.1">
    <property type="nucleotide sequence ID" value="XM_002479205.1"/>
</dbReference>
<proteinExistence type="predicted"/>
<dbReference type="GeneID" id="8103863"/>
<evidence type="ECO:0000313" key="1">
    <source>
        <dbReference type="EMBL" id="EED22287.1"/>
    </source>
</evidence>
<dbReference type="Proteomes" id="UP000001745">
    <property type="component" value="Unassembled WGS sequence"/>
</dbReference>
<dbReference type="InParanoid" id="B8M3B5"/>
<dbReference type="AlphaFoldDB" id="B8M3B5"/>
<gene>
    <name evidence="1" type="ORF">TSTA_095360</name>
</gene>
<sequence length="134" mass="14834">MINHQPIRLQFIKTPVLIIPQVTLRLQHHIIKVHPPTATPALHRTDISHQASHNTGQVLRVATTSQAISKVIPHKGINKAIRHRDISKGILHRVTMHKIPIGDTVRQTEFAQGFAKVLISFGNGSGESALFFSA</sequence>
<evidence type="ECO:0000313" key="2">
    <source>
        <dbReference type="Proteomes" id="UP000001745"/>
    </source>
</evidence>
<organism evidence="1 2">
    <name type="scientific">Talaromyces stipitatus (strain ATCC 10500 / CBS 375.48 / QM 6759 / NRRL 1006)</name>
    <name type="common">Penicillium stipitatum</name>
    <dbReference type="NCBI Taxonomy" id="441959"/>
    <lineage>
        <taxon>Eukaryota</taxon>
        <taxon>Fungi</taxon>
        <taxon>Dikarya</taxon>
        <taxon>Ascomycota</taxon>
        <taxon>Pezizomycotina</taxon>
        <taxon>Eurotiomycetes</taxon>
        <taxon>Eurotiomycetidae</taxon>
        <taxon>Eurotiales</taxon>
        <taxon>Trichocomaceae</taxon>
        <taxon>Talaromyces</taxon>
        <taxon>Talaromyces sect. Talaromyces</taxon>
    </lineage>
</organism>
<reference evidence="2" key="1">
    <citation type="journal article" date="2015" name="Genome Announc.">
        <title>Genome sequence of the AIDS-associated pathogen Penicillium marneffei (ATCC18224) and its near taxonomic relative Talaromyces stipitatus (ATCC10500).</title>
        <authorList>
            <person name="Nierman W.C."/>
            <person name="Fedorova-Abrams N.D."/>
            <person name="Andrianopoulos A."/>
        </authorList>
    </citation>
    <scope>NUCLEOTIDE SEQUENCE [LARGE SCALE GENOMIC DNA]</scope>
    <source>
        <strain evidence="2">ATCC 10500 / CBS 375.48 / QM 6759 / NRRL 1006</strain>
    </source>
</reference>
<keyword evidence="2" id="KW-1185">Reference proteome</keyword>
<protein>
    <submittedName>
        <fullName evidence="1">Uncharacterized protein</fullName>
    </submittedName>
</protein>